<dbReference type="GO" id="GO:0003700">
    <property type="term" value="F:DNA-binding transcription factor activity"/>
    <property type="evidence" value="ECO:0007669"/>
    <property type="project" value="InterPro"/>
</dbReference>
<evidence type="ECO:0000256" key="2">
    <source>
        <dbReference type="ARBA" id="ARBA00023015"/>
    </source>
</evidence>
<evidence type="ECO:0000313" key="6">
    <source>
        <dbReference type="EMBL" id="QPS79284.1"/>
    </source>
</evidence>
<sequence>MKTTLDELQAFRAVIDCGSITAAAEQLGQTTSGISRSLSRLEKKLATTLVRRTTRSLELTEEGARFLARTREVLQALDAAEEELAARREAPAGLLRVNAASPFMLHAIVPLVGEFRALYPLITLELNTDDLHIDLLAQRTDIAIRIGELRDSTLHARLLCHSLLRVLASPAYLQAHGPVASVAALARHQRIGNSQVPGLNHWPLRTPEGGDRWDAAPQLTASSGETMRQLALAGQGVVCLADFMTVRDRAQGELVQVLARETVQQRQPIHAVYYRNTALAARITAFLDFLAQRMAQS</sequence>
<dbReference type="Pfam" id="PF03466">
    <property type="entry name" value="LysR_substrate"/>
    <property type="match status" value="1"/>
</dbReference>
<dbReference type="PANTHER" id="PTHR30537:SF20">
    <property type="entry name" value="TRANSCRIPTIONAL REGULATORY PROTEIN"/>
    <property type="match status" value="1"/>
</dbReference>
<dbReference type="RefSeq" id="WP_016449828.1">
    <property type="nucleotide sequence ID" value="NZ_AP025556.1"/>
</dbReference>
<keyword evidence="2" id="KW-0805">Transcription regulation</keyword>
<dbReference type="InterPro" id="IPR036388">
    <property type="entry name" value="WH-like_DNA-bd_sf"/>
</dbReference>
<dbReference type="SUPFAM" id="SSF53850">
    <property type="entry name" value="Periplasmic binding protein-like II"/>
    <property type="match status" value="1"/>
</dbReference>
<dbReference type="Proteomes" id="UP000183417">
    <property type="component" value="Unassembled WGS sequence"/>
</dbReference>
<organism evidence="7 8">
    <name type="scientific">Delftia lacustris</name>
    <dbReference type="NCBI Taxonomy" id="558537"/>
    <lineage>
        <taxon>Bacteria</taxon>
        <taxon>Pseudomonadati</taxon>
        <taxon>Pseudomonadota</taxon>
        <taxon>Betaproteobacteria</taxon>
        <taxon>Burkholderiales</taxon>
        <taxon>Comamonadaceae</taxon>
        <taxon>Delftia</taxon>
    </lineage>
</organism>
<keyword evidence="3 7" id="KW-0238">DNA-binding</keyword>
<dbReference type="PROSITE" id="PS50931">
    <property type="entry name" value="HTH_LYSR"/>
    <property type="match status" value="1"/>
</dbReference>
<dbReference type="PANTHER" id="PTHR30537">
    <property type="entry name" value="HTH-TYPE TRANSCRIPTIONAL REGULATOR"/>
    <property type="match status" value="1"/>
</dbReference>
<dbReference type="EMBL" id="FNPE01000001">
    <property type="protein sequence ID" value="SDX85471.1"/>
    <property type="molecule type" value="Genomic_DNA"/>
</dbReference>
<dbReference type="EMBL" id="CP065748">
    <property type="protein sequence ID" value="QPS79284.1"/>
    <property type="molecule type" value="Genomic_DNA"/>
</dbReference>
<evidence type="ECO:0000313" key="8">
    <source>
        <dbReference type="Proteomes" id="UP000183417"/>
    </source>
</evidence>
<evidence type="ECO:0000256" key="4">
    <source>
        <dbReference type="ARBA" id="ARBA00023163"/>
    </source>
</evidence>
<keyword evidence="4" id="KW-0804">Transcription</keyword>
<keyword evidence="9" id="KW-1185">Reference proteome</keyword>
<dbReference type="KEGG" id="dla:I6G47_19925"/>
<reference evidence="7 8" key="1">
    <citation type="submission" date="2016-10" db="EMBL/GenBank/DDBJ databases">
        <authorList>
            <person name="de Groot N.N."/>
        </authorList>
    </citation>
    <scope>NUCLEOTIDE SEQUENCE [LARGE SCALE GENOMIC DNA]</scope>
    <source>
        <strain evidence="7 8">LMG 24775</strain>
    </source>
</reference>
<dbReference type="Proteomes" id="UP000595064">
    <property type="component" value="Chromosome"/>
</dbReference>
<reference evidence="6 9" key="2">
    <citation type="submission" date="2020-12" db="EMBL/GenBank/DDBJ databases">
        <title>FDA dAtabase for Regulatory Grade micrObial Sequences (FDA-ARGOS): Supporting development and validation of Infectious Disease Dx tests.</title>
        <authorList>
            <person name="Sproer C."/>
            <person name="Gronow S."/>
            <person name="Severitt S."/>
            <person name="Schroder I."/>
            <person name="Tallon L."/>
            <person name="Sadzewicz L."/>
            <person name="Zhao X."/>
            <person name="Boylan J."/>
            <person name="Ott S."/>
            <person name="Bowen H."/>
            <person name="Vavikolanu K."/>
            <person name="Mehta A."/>
            <person name="Aluvathingal J."/>
            <person name="Nadendla S."/>
            <person name="Lowell S."/>
            <person name="Myers T."/>
            <person name="Yan Y."/>
            <person name="Sichtig H."/>
        </authorList>
    </citation>
    <scope>NUCLEOTIDE SEQUENCE [LARGE SCALE GENOMIC DNA]</scope>
    <source>
        <strain evidence="6 9">FDAARGOS_890</strain>
    </source>
</reference>
<dbReference type="InterPro" id="IPR058163">
    <property type="entry name" value="LysR-type_TF_proteobact-type"/>
</dbReference>
<dbReference type="InterPro" id="IPR036390">
    <property type="entry name" value="WH_DNA-bd_sf"/>
</dbReference>
<evidence type="ECO:0000256" key="1">
    <source>
        <dbReference type="ARBA" id="ARBA00009437"/>
    </source>
</evidence>
<evidence type="ECO:0000313" key="9">
    <source>
        <dbReference type="Proteomes" id="UP000595064"/>
    </source>
</evidence>
<dbReference type="Pfam" id="PF00126">
    <property type="entry name" value="HTH_1"/>
    <property type="match status" value="1"/>
</dbReference>
<dbReference type="GO" id="GO:0043565">
    <property type="term" value="F:sequence-specific DNA binding"/>
    <property type="evidence" value="ECO:0007669"/>
    <property type="project" value="TreeGrafter"/>
</dbReference>
<name>A0A1H3F3B9_9BURK</name>
<accession>A0A1H3F3B9</accession>
<dbReference type="InterPro" id="IPR000847">
    <property type="entry name" value="LysR_HTH_N"/>
</dbReference>
<dbReference type="FunFam" id="1.10.10.10:FF:000001">
    <property type="entry name" value="LysR family transcriptional regulator"/>
    <property type="match status" value="1"/>
</dbReference>
<dbReference type="SUPFAM" id="SSF46785">
    <property type="entry name" value="Winged helix' DNA-binding domain"/>
    <property type="match status" value="1"/>
</dbReference>
<dbReference type="Gene3D" id="3.40.190.10">
    <property type="entry name" value="Periplasmic binding protein-like II"/>
    <property type="match status" value="2"/>
</dbReference>
<dbReference type="GO" id="GO:0006351">
    <property type="term" value="P:DNA-templated transcription"/>
    <property type="evidence" value="ECO:0007669"/>
    <property type="project" value="TreeGrafter"/>
</dbReference>
<gene>
    <name evidence="6" type="ORF">I6G47_19925</name>
    <name evidence="7" type="ORF">SAMN05421547_101479</name>
</gene>
<dbReference type="GeneID" id="94695288"/>
<evidence type="ECO:0000259" key="5">
    <source>
        <dbReference type="PROSITE" id="PS50931"/>
    </source>
</evidence>
<dbReference type="AlphaFoldDB" id="A0A1H3F3B9"/>
<protein>
    <submittedName>
        <fullName evidence="7">DNA-binding transcriptional regulator, LysR family</fullName>
    </submittedName>
    <submittedName>
        <fullName evidence="6">LysR family transcriptional regulator</fullName>
    </submittedName>
</protein>
<feature type="domain" description="HTH lysR-type" evidence="5">
    <location>
        <begin position="3"/>
        <end position="60"/>
    </location>
</feature>
<comment type="similarity">
    <text evidence="1">Belongs to the LysR transcriptional regulatory family.</text>
</comment>
<evidence type="ECO:0000313" key="7">
    <source>
        <dbReference type="EMBL" id="SDX85471.1"/>
    </source>
</evidence>
<dbReference type="InterPro" id="IPR005119">
    <property type="entry name" value="LysR_subst-bd"/>
</dbReference>
<proteinExistence type="inferred from homology"/>
<dbReference type="Gene3D" id="1.10.10.10">
    <property type="entry name" value="Winged helix-like DNA-binding domain superfamily/Winged helix DNA-binding domain"/>
    <property type="match status" value="1"/>
</dbReference>
<evidence type="ECO:0000256" key="3">
    <source>
        <dbReference type="ARBA" id="ARBA00023125"/>
    </source>
</evidence>